<reference evidence="3" key="1">
    <citation type="journal article" date="2019" name="Int. J. Syst. Evol. Microbiol.">
        <title>The Global Catalogue of Microorganisms (GCM) 10K type strain sequencing project: providing services to taxonomists for standard genome sequencing and annotation.</title>
        <authorList>
            <consortium name="The Broad Institute Genomics Platform"/>
            <consortium name="The Broad Institute Genome Sequencing Center for Infectious Disease"/>
            <person name="Wu L."/>
            <person name="Ma J."/>
        </authorList>
    </citation>
    <scope>NUCLEOTIDE SEQUENCE [LARGE SCALE GENOMIC DNA]</scope>
    <source>
        <strain evidence="3">JCM 17458</strain>
    </source>
</reference>
<name>A0ABP8EJB7_9MICO</name>
<feature type="region of interest" description="Disordered" evidence="1">
    <location>
        <begin position="26"/>
        <end position="65"/>
    </location>
</feature>
<dbReference type="EMBL" id="BAABAZ010000005">
    <property type="protein sequence ID" value="GAA4284060.1"/>
    <property type="molecule type" value="Genomic_DNA"/>
</dbReference>
<protein>
    <submittedName>
        <fullName evidence="2">Uncharacterized protein</fullName>
    </submittedName>
</protein>
<organism evidence="2 3">
    <name type="scientific">Brevibacterium daeguense</name>
    <dbReference type="NCBI Taxonomy" id="909936"/>
    <lineage>
        <taxon>Bacteria</taxon>
        <taxon>Bacillati</taxon>
        <taxon>Actinomycetota</taxon>
        <taxon>Actinomycetes</taxon>
        <taxon>Micrococcales</taxon>
        <taxon>Brevibacteriaceae</taxon>
        <taxon>Brevibacterium</taxon>
    </lineage>
</organism>
<evidence type="ECO:0000256" key="1">
    <source>
        <dbReference type="SAM" id="MobiDB-lite"/>
    </source>
</evidence>
<gene>
    <name evidence="2" type="ORF">GCM10022261_15910</name>
</gene>
<keyword evidence="3" id="KW-1185">Reference proteome</keyword>
<accession>A0ABP8EJB7</accession>
<proteinExistence type="predicted"/>
<comment type="caution">
    <text evidence="2">The sequence shown here is derived from an EMBL/GenBank/DDBJ whole genome shotgun (WGS) entry which is preliminary data.</text>
</comment>
<evidence type="ECO:0000313" key="2">
    <source>
        <dbReference type="EMBL" id="GAA4284060.1"/>
    </source>
</evidence>
<evidence type="ECO:0000313" key="3">
    <source>
        <dbReference type="Proteomes" id="UP001501586"/>
    </source>
</evidence>
<feature type="compositionally biased region" description="Low complexity" evidence="1">
    <location>
        <begin position="33"/>
        <end position="57"/>
    </location>
</feature>
<sequence length="65" mass="6817">MEDADQALRDGDFAAYGEAQERLRQALEDAMSAEGADGGAAPAETEAPAEGQQPAEEQPAEEQQP</sequence>
<dbReference type="Proteomes" id="UP001501586">
    <property type="component" value="Unassembled WGS sequence"/>
</dbReference>